<name>H8GR51_METAL</name>
<gene>
    <name evidence="1" type="ORF">Metal_2124</name>
</gene>
<dbReference type="SUPFAM" id="SSF56112">
    <property type="entry name" value="Protein kinase-like (PK-like)"/>
    <property type="match status" value="1"/>
</dbReference>
<dbReference type="eggNOG" id="COG2187">
    <property type="taxonomic scope" value="Bacteria"/>
</dbReference>
<evidence type="ECO:0000313" key="2">
    <source>
        <dbReference type="Proteomes" id="UP000005090"/>
    </source>
</evidence>
<dbReference type="AlphaFoldDB" id="H8GR51"/>
<dbReference type="EMBL" id="CM001475">
    <property type="protein sequence ID" value="EIC29878.1"/>
    <property type="molecule type" value="Genomic_DNA"/>
</dbReference>
<dbReference type="Proteomes" id="UP000005090">
    <property type="component" value="Chromosome"/>
</dbReference>
<dbReference type="eggNOG" id="COG0645">
    <property type="taxonomic scope" value="Bacteria"/>
</dbReference>
<dbReference type="STRING" id="686340.Metal_2124"/>
<dbReference type="PANTHER" id="PTHR43883">
    <property type="entry name" value="SLR0207 PROTEIN"/>
    <property type="match status" value="1"/>
</dbReference>
<dbReference type="RefSeq" id="WP_005372097.1">
    <property type="nucleotide sequence ID" value="NZ_CM001475.1"/>
</dbReference>
<dbReference type="Gene3D" id="3.90.1200.10">
    <property type="match status" value="1"/>
</dbReference>
<dbReference type="PANTHER" id="PTHR43883:SF1">
    <property type="entry name" value="GLUCONOKINASE"/>
    <property type="match status" value="1"/>
</dbReference>
<dbReference type="HOGENOM" id="CLU_026771_1_1_6"/>
<dbReference type="InterPro" id="IPR011009">
    <property type="entry name" value="Kinase-like_dom_sf"/>
</dbReference>
<organism evidence="1 2">
    <name type="scientific">Methylomicrobium album BG8</name>
    <dbReference type="NCBI Taxonomy" id="686340"/>
    <lineage>
        <taxon>Bacteria</taxon>
        <taxon>Pseudomonadati</taxon>
        <taxon>Pseudomonadota</taxon>
        <taxon>Gammaproteobacteria</taxon>
        <taxon>Methylococcales</taxon>
        <taxon>Methylococcaceae</taxon>
        <taxon>Methylomicrobium</taxon>
    </lineage>
</organism>
<reference evidence="1 2" key="1">
    <citation type="journal article" date="2013" name="Genome Announc.">
        <title>Genome Sequence of the Obligate Gammaproteobacterial Methanotroph Methylomicrobium album Strain BG8.</title>
        <authorList>
            <person name="Kits K.D."/>
            <person name="Kalyuzhnaya M.G."/>
            <person name="Klotz M.G."/>
            <person name="Jetten M.S."/>
            <person name="Op den Camp H.J."/>
            <person name="Vuilleumier S."/>
            <person name="Bringel F."/>
            <person name="Dispirito A.A."/>
            <person name="Murrell J.C."/>
            <person name="Bruce D."/>
            <person name="Cheng J.F."/>
            <person name="Copeland A."/>
            <person name="Goodwin L."/>
            <person name="Hauser L."/>
            <person name="Lajus A."/>
            <person name="Land M.L."/>
            <person name="Lapidus A."/>
            <person name="Lucas S."/>
            <person name="Medigue C."/>
            <person name="Pitluck S."/>
            <person name="Woyke T."/>
            <person name="Zeytun A."/>
            <person name="Stein L.Y."/>
        </authorList>
    </citation>
    <scope>NUCLEOTIDE SEQUENCE [LARGE SCALE GENOMIC DNA]</scope>
    <source>
        <strain evidence="1 2">BG8</strain>
    </source>
</reference>
<dbReference type="InterPro" id="IPR052732">
    <property type="entry name" value="Cell-binding_unc_protein"/>
</dbReference>
<accession>H8GR51</accession>
<dbReference type="SUPFAM" id="SSF52540">
    <property type="entry name" value="P-loop containing nucleoside triphosphate hydrolases"/>
    <property type="match status" value="1"/>
</dbReference>
<dbReference type="InterPro" id="IPR027417">
    <property type="entry name" value="P-loop_NTPase"/>
</dbReference>
<dbReference type="Gene3D" id="3.40.50.300">
    <property type="entry name" value="P-loop containing nucleotide triphosphate hydrolases"/>
    <property type="match status" value="1"/>
</dbReference>
<dbReference type="Pfam" id="PF13671">
    <property type="entry name" value="AAA_33"/>
    <property type="match status" value="1"/>
</dbReference>
<keyword evidence="2" id="KW-1185">Reference proteome</keyword>
<protein>
    <submittedName>
        <fullName evidence="1">Uncharacterized protein</fullName>
    </submittedName>
</protein>
<proteinExistence type="predicted"/>
<sequence length="527" mass="59804">MTSTSHEPASQLPESKLIQGLMFPEAYPHSAGNIRLIETHISWVLLTGEYVYKIKKPVDFGFLDFSTLARRRHFCQEELRLNRRLAADWYLEVVPVTGTYERPRMGGNGAAIEYAVKMRQFPTAATLKDRGKSGHFGQNEIDRITDLLADFHARIAKASGDSPYGDSTDIRHWFEENSIHLRPRLQNPGRIAQLQAIEDWGLAEWQAKAGLMEQRKHLGFVRECHGDMHLGNMTRVDGEIVLFDCIEFNPMLRWIDVISEAAFLMIDLLHFGLDALAFRFINRYLQRTGDYRGVALLRYYLVYRALVLAKVSLLRAEQQHDSGLWEQNHAEYGVYADLAERFTRMSSPMLLITHGFSGSGKSYYASLLSERIGAVQIRSDIERKRIFGFKADQGTGSAPDSGIYTENATQSTYERLLAEARTVLESGLTAIVDATFLKAAQRAPFRQLASSSGARFRILDFQAADQVLDERIRRRQDRNDASEATIEILRRQQQTAEALSPEERKDAVTVDSADERALEFLLSALSE</sequence>
<evidence type="ECO:0000313" key="1">
    <source>
        <dbReference type="EMBL" id="EIC29878.1"/>
    </source>
</evidence>